<feature type="domain" description="DNA/RNA-binding protein Alba-like" evidence="1">
    <location>
        <begin position="35"/>
        <end position="95"/>
    </location>
</feature>
<organism evidence="2 3">
    <name type="scientific">[Candida] railenensis</name>
    <dbReference type="NCBI Taxonomy" id="45579"/>
    <lineage>
        <taxon>Eukaryota</taxon>
        <taxon>Fungi</taxon>
        <taxon>Dikarya</taxon>
        <taxon>Ascomycota</taxon>
        <taxon>Saccharomycotina</taxon>
        <taxon>Pichiomycetes</taxon>
        <taxon>Debaryomycetaceae</taxon>
        <taxon>Kurtzmaniella</taxon>
    </lineage>
</organism>
<dbReference type="EMBL" id="CAKXYY010000011">
    <property type="protein sequence ID" value="CAH2353502.1"/>
    <property type="molecule type" value="Genomic_DNA"/>
</dbReference>
<reference evidence="2" key="1">
    <citation type="submission" date="2022-03" db="EMBL/GenBank/DDBJ databases">
        <authorList>
            <person name="Legras J.-L."/>
            <person name="Devillers H."/>
            <person name="Grondin C."/>
        </authorList>
    </citation>
    <scope>NUCLEOTIDE SEQUENCE</scope>
    <source>
        <strain evidence="2">CLIB 1423</strain>
    </source>
</reference>
<dbReference type="Proteomes" id="UP000837801">
    <property type="component" value="Unassembled WGS sequence"/>
</dbReference>
<evidence type="ECO:0000313" key="3">
    <source>
        <dbReference type="Proteomes" id="UP000837801"/>
    </source>
</evidence>
<name>A0A9P0VZG1_9ASCO</name>
<sequence length="153" mass="16946">MTTVLTSKLDTINFESKAEKIKHELSSLVSVDISQITIKRNDTMKVKIDEILSSLENTNYALVIGKGDSIAKLVSIVEIVKKKKDSLKQYNKLSSITEVLKTKSTSDQKDQESALLEAAGHTKVQEKAILSVLLAGEEKLNNRDLEESGWNAQ</sequence>
<evidence type="ECO:0000313" key="2">
    <source>
        <dbReference type="EMBL" id="CAH2353502.1"/>
    </source>
</evidence>
<accession>A0A9P0VZG1</accession>
<dbReference type="InterPro" id="IPR002775">
    <property type="entry name" value="DNA/RNA-bd_Alba-like"/>
</dbReference>
<evidence type="ECO:0000259" key="1">
    <source>
        <dbReference type="Pfam" id="PF01918"/>
    </source>
</evidence>
<dbReference type="OrthoDB" id="4025680at2759"/>
<dbReference type="InterPro" id="IPR036882">
    <property type="entry name" value="Alba-like_dom_sf"/>
</dbReference>
<gene>
    <name evidence="2" type="ORF">CLIB1423_11S01156</name>
</gene>
<proteinExistence type="predicted"/>
<dbReference type="SUPFAM" id="SSF82704">
    <property type="entry name" value="AlbA-like"/>
    <property type="match status" value="1"/>
</dbReference>
<dbReference type="AlphaFoldDB" id="A0A9P0VZG1"/>
<protein>
    <recommendedName>
        <fullName evidence="1">DNA/RNA-binding protein Alba-like domain-containing protein</fullName>
    </recommendedName>
</protein>
<keyword evidence="3" id="KW-1185">Reference proteome</keyword>
<comment type="caution">
    <text evidence="2">The sequence shown here is derived from an EMBL/GenBank/DDBJ whole genome shotgun (WGS) entry which is preliminary data.</text>
</comment>
<dbReference type="GO" id="GO:0003676">
    <property type="term" value="F:nucleic acid binding"/>
    <property type="evidence" value="ECO:0007669"/>
    <property type="project" value="InterPro"/>
</dbReference>
<dbReference type="Pfam" id="PF01918">
    <property type="entry name" value="Alba"/>
    <property type="match status" value="1"/>
</dbReference>